<dbReference type="Pfam" id="PF10983">
    <property type="entry name" value="DUF2793"/>
    <property type="match status" value="1"/>
</dbReference>
<dbReference type="AlphaFoldDB" id="A0A5A7MVM4"/>
<proteinExistence type="predicted"/>
<dbReference type="Proteomes" id="UP000325187">
    <property type="component" value="Unassembled WGS sequence"/>
</dbReference>
<evidence type="ECO:0000313" key="2">
    <source>
        <dbReference type="Proteomes" id="UP000325187"/>
    </source>
</evidence>
<dbReference type="InterPro" id="IPR021251">
    <property type="entry name" value="DUF2793"/>
</dbReference>
<sequence>MSLSPRHAFPFILTNQSQKEVTHNEALSRIDLLLHLHIESATQTDPPENANEGAAWIVGAGALGAWAGHDNEIAQWLDGGWRFIAPVQGMRAWLADRQFDTIYTGTLWRSGNVWADSYSIWGQQVVGPRQGPVPDPVGGAVVDQEARDSLSALLATLRNHGLIAT</sequence>
<dbReference type="EMBL" id="BKCM01000001">
    <property type="protein sequence ID" value="GEQ99413.1"/>
    <property type="molecule type" value="Genomic_DNA"/>
</dbReference>
<evidence type="ECO:0008006" key="3">
    <source>
        <dbReference type="Google" id="ProtNLM"/>
    </source>
</evidence>
<name>A0A5A7MVM4_9PROT</name>
<organism evidence="1 2">
    <name type="scientific">Iodidimonas gelatinilytica</name>
    <dbReference type="NCBI Taxonomy" id="1236966"/>
    <lineage>
        <taxon>Bacteria</taxon>
        <taxon>Pseudomonadati</taxon>
        <taxon>Pseudomonadota</taxon>
        <taxon>Alphaproteobacteria</taxon>
        <taxon>Iodidimonadales</taxon>
        <taxon>Iodidimonadaceae</taxon>
        <taxon>Iodidimonas</taxon>
    </lineage>
</organism>
<keyword evidence="2" id="KW-1185">Reference proteome</keyword>
<gene>
    <name evidence="1" type="ORF">JCM17845_00370</name>
</gene>
<dbReference type="RefSeq" id="WP_150001510.1">
    <property type="nucleotide sequence ID" value="NZ_BKCM01000001.1"/>
</dbReference>
<evidence type="ECO:0000313" key="1">
    <source>
        <dbReference type="EMBL" id="GEQ99413.1"/>
    </source>
</evidence>
<reference evidence="1 2" key="1">
    <citation type="submission" date="2019-09" db="EMBL/GenBank/DDBJ databases">
        <title>NBRP : Genome information of microbial organism related human and environment.</title>
        <authorList>
            <person name="Hattori M."/>
            <person name="Oshima K."/>
            <person name="Inaba H."/>
            <person name="Suda W."/>
            <person name="Sakamoto M."/>
            <person name="Iino T."/>
            <person name="Kitahara M."/>
            <person name="Oshida Y."/>
            <person name="Iida T."/>
            <person name="Kudo T."/>
            <person name="Itoh T."/>
            <person name="Ohkuma M."/>
        </authorList>
    </citation>
    <scope>NUCLEOTIDE SEQUENCE [LARGE SCALE GENOMIC DNA]</scope>
    <source>
        <strain evidence="1 2">Mie-1</strain>
    </source>
</reference>
<protein>
    <recommendedName>
        <fullName evidence="3">DUF2793 domain-containing protein</fullName>
    </recommendedName>
</protein>
<accession>A0A5A7MVM4</accession>
<comment type="caution">
    <text evidence="1">The sequence shown here is derived from an EMBL/GenBank/DDBJ whole genome shotgun (WGS) entry which is preliminary data.</text>
</comment>